<keyword evidence="1" id="KW-0732">Signal</keyword>
<dbReference type="Proteomes" id="UP000784294">
    <property type="component" value="Unassembled WGS sequence"/>
</dbReference>
<sequence>MLFFLFSLICDYATGLHLVPRLQLPLLPNRLPACPFMNQSLGRFSTSGLFEGAGSWDSVRQVKVK</sequence>
<protein>
    <recommendedName>
        <fullName evidence="4">Secreted protein</fullName>
    </recommendedName>
</protein>
<gene>
    <name evidence="2" type="ORF">PXEA_LOCUS33197</name>
</gene>
<dbReference type="EMBL" id="CAAALY010262451">
    <property type="protein sequence ID" value="VEL39757.1"/>
    <property type="molecule type" value="Genomic_DNA"/>
</dbReference>
<feature type="chain" id="PRO_5019051202" description="Secreted protein" evidence="1">
    <location>
        <begin position="16"/>
        <end position="65"/>
    </location>
</feature>
<evidence type="ECO:0000313" key="2">
    <source>
        <dbReference type="EMBL" id="VEL39757.1"/>
    </source>
</evidence>
<reference evidence="2" key="1">
    <citation type="submission" date="2018-11" db="EMBL/GenBank/DDBJ databases">
        <authorList>
            <consortium name="Pathogen Informatics"/>
        </authorList>
    </citation>
    <scope>NUCLEOTIDE SEQUENCE</scope>
</reference>
<dbReference type="AlphaFoldDB" id="A0A448XLY3"/>
<organism evidence="2 3">
    <name type="scientific">Protopolystoma xenopodis</name>
    <dbReference type="NCBI Taxonomy" id="117903"/>
    <lineage>
        <taxon>Eukaryota</taxon>
        <taxon>Metazoa</taxon>
        <taxon>Spiralia</taxon>
        <taxon>Lophotrochozoa</taxon>
        <taxon>Platyhelminthes</taxon>
        <taxon>Monogenea</taxon>
        <taxon>Polyopisthocotylea</taxon>
        <taxon>Polystomatidea</taxon>
        <taxon>Polystomatidae</taxon>
        <taxon>Protopolystoma</taxon>
    </lineage>
</organism>
<proteinExistence type="predicted"/>
<name>A0A448XLY3_9PLAT</name>
<comment type="caution">
    <text evidence="2">The sequence shown here is derived from an EMBL/GenBank/DDBJ whole genome shotgun (WGS) entry which is preliminary data.</text>
</comment>
<evidence type="ECO:0008006" key="4">
    <source>
        <dbReference type="Google" id="ProtNLM"/>
    </source>
</evidence>
<accession>A0A448XLY3</accession>
<evidence type="ECO:0000313" key="3">
    <source>
        <dbReference type="Proteomes" id="UP000784294"/>
    </source>
</evidence>
<keyword evidence="3" id="KW-1185">Reference proteome</keyword>
<feature type="signal peptide" evidence="1">
    <location>
        <begin position="1"/>
        <end position="15"/>
    </location>
</feature>
<evidence type="ECO:0000256" key="1">
    <source>
        <dbReference type="SAM" id="SignalP"/>
    </source>
</evidence>